<evidence type="ECO:0000313" key="7">
    <source>
        <dbReference type="Proteomes" id="UP001519460"/>
    </source>
</evidence>
<dbReference type="Gene3D" id="2.10.70.10">
    <property type="entry name" value="Complement Module, domain 1"/>
    <property type="match status" value="1"/>
</dbReference>
<comment type="caution">
    <text evidence="6">The sequence shown here is derived from an EMBL/GenBank/DDBJ whole genome shotgun (WGS) entry which is preliminary data.</text>
</comment>
<dbReference type="EMBL" id="JACVVK020000070">
    <property type="protein sequence ID" value="KAK7495980.1"/>
    <property type="molecule type" value="Genomic_DNA"/>
</dbReference>
<evidence type="ECO:0000256" key="2">
    <source>
        <dbReference type="PROSITE-ProRule" id="PRU00302"/>
    </source>
</evidence>
<feature type="region of interest" description="Disordered" evidence="3">
    <location>
        <begin position="83"/>
        <end position="186"/>
    </location>
</feature>
<feature type="compositionally biased region" description="Polar residues" evidence="3">
    <location>
        <begin position="83"/>
        <end position="106"/>
    </location>
</feature>
<feature type="chain" id="PRO_5044787637" description="Sushi domain-containing protein" evidence="4">
    <location>
        <begin position="21"/>
        <end position="309"/>
    </location>
</feature>
<keyword evidence="1" id="KW-1015">Disulfide bond</keyword>
<dbReference type="SMART" id="SM00032">
    <property type="entry name" value="CCP"/>
    <property type="match status" value="1"/>
</dbReference>
<proteinExistence type="predicted"/>
<protein>
    <recommendedName>
        <fullName evidence="5">Sushi domain-containing protein</fullName>
    </recommendedName>
</protein>
<keyword evidence="2" id="KW-0768">Sushi</keyword>
<dbReference type="InterPro" id="IPR035976">
    <property type="entry name" value="Sushi/SCR/CCP_sf"/>
</dbReference>
<keyword evidence="7" id="KW-1185">Reference proteome</keyword>
<evidence type="ECO:0000259" key="5">
    <source>
        <dbReference type="PROSITE" id="PS50923"/>
    </source>
</evidence>
<evidence type="ECO:0000313" key="6">
    <source>
        <dbReference type="EMBL" id="KAK7495980.1"/>
    </source>
</evidence>
<keyword evidence="4" id="KW-0732">Signal</keyword>
<feature type="non-terminal residue" evidence="6">
    <location>
        <position position="309"/>
    </location>
</feature>
<dbReference type="PROSITE" id="PS50923">
    <property type="entry name" value="SUSHI"/>
    <property type="match status" value="1"/>
</dbReference>
<feature type="compositionally biased region" description="Low complexity" evidence="3">
    <location>
        <begin position="107"/>
        <end position="186"/>
    </location>
</feature>
<reference evidence="6 7" key="1">
    <citation type="journal article" date="2023" name="Sci. Data">
        <title>Genome assembly of the Korean intertidal mud-creeper Batillaria attramentaria.</title>
        <authorList>
            <person name="Patra A.K."/>
            <person name="Ho P.T."/>
            <person name="Jun S."/>
            <person name="Lee S.J."/>
            <person name="Kim Y."/>
            <person name="Won Y.J."/>
        </authorList>
    </citation>
    <scope>NUCLEOTIDE SEQUENCE [LARGE SCALE GENOMIC DNA]</scope>
    <source>
        <strain evidence="6">Wonlab-2016</strain>
    </source>
</reference>
<dbReference type="AlphaFoldDB" id="A0ABD0L9G1"/>
<dbReference type="CDD" id="cd00033">
    <property type="entry name" value="CCP"/>
    <property type="match status" value="1"/>
</dbReference>
<dbReference type="Proteomes" id="UP001519460">
    <property type="component" value="Unassembled WGS sequence"/>
</dbReference>
<dbReference type="Pfam" id="PF00084">
    <property type="entry name" value="Sushi"/>
    <property type="match status" value="1"/>
</dbReference>
<evidence type="ECO:0000256" key="1">
    <source>
        <dbReference type="ARBA" id="ARBA00023157"/>
    </source>
</evidence>
<comment type="caution">
    <text evidence="2">Lacks conserved residue(s) required for the propagation of feature annotation.</text>
</comment>
<accession>A0ABD0L9G1</accession>
<name>A0ABD0L9G1_9CAEN</name>
<evidence type="ECO:0000256" key="3">
    <source>
        <dbReference type="SAM" id="MobiDB-lite"/>
    </source>
</evidence>
<evidence type="ECO:0000256" key="4">
    <source>
        <dbReference type="SAM" id="SignalP"/>
    </source>
</evidence>
<dbReference type="InterPro" id="IPR000436">
    <property type="entry name" value="Sushi_SCR_CCP_dom"/>
</dbReference>
<sequence length="309" mass="32094">MWLMLVHALILVGISGLSLATPAADTCPALRPPAHGIMVPYSCVTSASPVNSACVVFCQEGYDLIGPDTITCTASGQWDNNGQEPACTGYSSNTPSHVTTPSHLSGSPTTPSHVTSPTTTFRVASPSRASSPSYVTSTSHVTTPSYETSPTTTYRVTTPFHPDTPSHSISPSSGTTTTPSAATVTTTRSPIPSATLCEDKVTDAGSFGCGHSNVCNDSTLARYVCPKSCGFCDFAHEPHSDCLDKLPRSLCLEHCHDSSIGKLLCPITCALTETGECTDYAVTACGDIPGVCNDASSALRLCPKFCGAC</sequence>
<feature type="signal peptide" evidence="4">
    <location>
        <begin position="1"/>
        <end position="20"/>
    </location>
</feature>
<dbReference type="SUPFAM" id="SSF57535">
    <property type="entry name" value="Complement control module/SCR domain"/>
    <property type="match status" value="1"/>
</dbReference>
<gene>
    <name evidence="6" type="ORF">BaRGS_00012681</name>
</gene>
<feature type="domain" description="Sushi" evidence="5">
    <location>
        <begin position="25"/>
        <end position="89"/>
    </location>
</feature>
<organism evidence="6 7">
    <name type="scientific">Batillaria attramentaria</name>
    <dbReference type="NCBI Taxonomy" id="370345"/>
    <lineage>
        <taxon>Eukaryota</taxon>
        <taxon>Metazoa</taxon>
        <taxon>Spiralia</taxon>
        <taxon>Lophotrochozoa</taxon>
        <taxon>Mollusca</taxon>
        <taxon>Gastropoda</taxon>
        <taxon>Caenogastropoda</taxon>
        <taxon>Sorbeoconcha</taxon>
        <taxon>Cerithioidea</taxon>
        <taxon>Batillariidae</taxon>
        <taxon>Batillaria</taxon>
    </lineage>
</organism>